<evidence type="ECO:0000256" key="1">
    <source>
        <dbReference type="SAM" id="MobiDB-lite"/>
    </source>
</evidence>
<feature type="compositionally biased region" description="Basic and acidic residues" evidence="1">
    <location>
        <begin position="17"/>
        <end position="26"/>
    </location>
</feature>
<dbReference type="Proteomes" id="UP000321571">
    <property type="component" value="Unassembled WGS sequence"/>
</dbReference>
<evidence type="ECO:0000313" key="3">
    <source>
        <dbReference type="Proteomes" id="UP000321571"/>
    </source>
</evidence>
<name>A0A5C8NG17_9ACTN</name>
<dbReference type="AlphaFoldDB" id="A0A5C8NG17"/>
<evidence type="ECO:0000313" key="2">
    <source>
        <dbReference type="EMBL" id="TXL57264.1"/>
    </source>
</evidence>
<dbReference type="GO" id="GO:0046872">
    <property type="term" value="F:metal ion binding"/>
    <property type="evidence" value="ECO:0007669"/>
    <property type="project" value="InterPro"/>
</dbReference>
<comment type="caution">
    <text evidence="2">The sequence shown here is derived from an EMBL/GenBank/DDBJ whole genome shotgun (WGS) entry which is preliminary data.</text>
</comment>
<feature type="region of interest" description="Disordered" evidence="1">
    <location>
        <begin position="1"/>
        <end position="26"/>
    </location>
</feature>
<evidence type="ECO:0008006" key="4">
    <source>
        <dbReference type="Google" id="ProtNLM"/>
    </source>
</evidence>
<proteinExistence type="predicted"/>
<dbReference type="EMBL" id="VDUX01000008">
    <property type="protein sequence ID" value="TXL57264.1"/>
    <property type="molecule type" value="Genomic_DNA"/>
</dbReference>
<organism evidence="2 3">
    <name type="scientific">Aeromicrobium terrae</name>
    <dbReference type="NCBI Taxonomy" id="2498846"/>
    <lineage>
        <taxon>Bacteria</taxon>
        <taxon>Bacillati</taxon>
        <taxon>Actinomycetota</taxon>
        <taxon>Actinomycetes</taxon>
        <taxon>Propionibacteriales</taxon>
        <taxon>Nocardioidaceae</taxon>
        <taxon>Aeromicrobium</taxon>
    </lineage>
</organism>
<keyword evidence="3" id="KW-1185">Reference proteome</keyword>
<gene>
    <name evidence="2" type="ORF">FHP06_14560</name>
</gene>
<sequence>MADRRVVVGSTATDEGASDRAAAEARRRRDAGQEVVLLGHGLDVEHLARAAVAEDAAEVVVLGSAAEADTLRAWLAEHAFPGVSVHHAPV</sequence>
<dbReference type="Gene3D" id="3.40.50.280">
    <property type="entry name" value="Cobalamin-binding domain"/>
    <property type="match status" value="1"/>
</dbReference>
<protein>
    <recommendedName>
        <fullName evidence="4">Universal stress protein</fullName>
    </recommendedName>
</protein>
<dbReference type="RefSeq" id="WP_147687533.1">
    <property type="nucleotide sequence ID" value="NZ_VDUX01000008.1"/>
</dbReference>
<reference evidence="2 3" key="1">
    <citation type="submission" date="2019-06" db="EMBL/GenBank/DDBJ databases">
        <title>Aeromicrobium sp. nov., isolated from a maize field.</title>
        <authorList>
            <person name="Lin S.-Y."/>
            <person name="Tsai C.-F."/>
            <person name="Young C.-C."/>
        </authorList>
    </citation>
    <scope>NUCLEOTIDE SEQUENCE [LARGE SCALE GENOMIC DNA]</scope>
    <source>
        <strain evidence="2 3">CC-CFT486</strain>
    </source>
</reference>
<dbReference type="InterPro" id="IPR036724">
    <property type="entry name" value="Cobalamin-bd_sf"/>
</dbReference>
<dbReference type="SUPFAM" id="SSF52242">
    <property type="entry name" value="Cobalamin (vitamin B12)-binding domain"/>
    <property type="match status" value="1"/>
</dbReference>
<dbReference type="GO" id="GO:0031419">
    <property type="term" value="F:cobalamin binding"/>
    <property type="evidence" value="ECO:0007669"/>
    <property type="project" value="InterPro"/>
</dbReference>
<accession>A0A5C8NG17</accession>